<evidence type="ECO:0000313" key="3">
    <source>
        <dbReference type="Proteomes" id="UP000799770"/>
    </source>
</evidence>
<proteinExistence type="predicted"/>
<dbReference type="AlphaFoldDB" id="A0A6A5ZTF6"/>
<sequence length="335" mass="37417">MSFISQFYSWLTTPSPPIDIPTIPPNDAPCRYRLDTDSSGTLTLPDGRKIGYAQYGSPTGKAILYQHGLPGSRLEGAIFHELGLELGARLICPDRPGYGWSSPQPNRKLLDHPKDMEYLADHLQLKEYSVLGISGGGPYALACAYALPREKLKSVAIVVGLGPPDIGMKGAQALHWVGFTFGWRIAPAWAVKYFWRTMPMGKLELSDEKRLEMLLKEVANAPNKKDREGLKDVDIFRLTLRGARESFRQGYEASGQDGYVCSTPFGFRVEDIRKDLPVQLWYGKHDIFVPANHGVQIATRIGSSAVLRIADETHGSICLDQTSRRQWFEEFVKSM</sequence>
<accession>A0A6A5ZTF6</accession>
<dbReference type="GO" id="GO:0016787">
    <property type="term" value="F:hydrolase activity"/>
    <property type="evidence" value="ECO:0007669"/>
    <property type="project" value="UniProtKB-KW"/>
</dbReference>
<dbReference type="PANTHER" id="PTHR45763:SF46">
    <property type="entry name" value="AB HYDROLASE-1 DOMAIN-CONTAINING PROTEIN"/>
    <property type="match status" value="1"/>
</dbReference>
<gene>
    <name evidence="2" type="ORF">BDV96DRAFT_639553</name>
</gene>
<keyword evidence="2" id="KW-0378">Hydrolase</keyword>
<dbReference type="Proteomes" id="UP000799770">
    <property type="component" value="Unassembled WGS sequence"/>
</dbReference>
<organism evidence="2 3">
    <name type="scientific">Lophiotrema nucula</name>
    <dbReference type="NCBI Taxonomy" id="690887"/>
    <lineage>
        <taxon>Eukaryota</taxon>
        <taxon>Fungi</taxon>
        <taxon>Dikarya</taxon>
        <taxon>Ascomycota</taxon>
        <taxon>Pezizomycotina</taxon>
        <taxon>Dothideomycetes</taxon>
        <taxon>Pleosporomycetidae</taxon>
        <taxon>Pleosporales</taxon>
        <taxon>Lophiotremataceae</taxon>
        <taxon>Lophiotrema</taxon>
    </lineage>
</organism>
<name>A0A6A5ZTF6_9PLEO</name>
<reference evidence="2" key="1">
    <citation type="journal article" date="2020" name="Stud. Mycol.">
        <title>101 Dothideomycetes genomes: a test case for predicting lifestyles and emergence of pathogens.</title>
        <authorList>
            <person name="Haridas S."/>
            <person name="Albert R."/>
            <person name="Binder M."/>
            <person name="Bloem J."/>
            <person name="Labutti K."/>
            <person name="Salamov A."/>
            <person name="Andreopoulos B."/>
            <person name="Baker S."/>
            <person name="Barry K."/>
            <person name="Bills G."/>
            <person name="Bluhm B."/>
            <person name="Cannon C."/>
            <person name="Castanera R."/>
            <person name="Culley D."/>
            <person name="Daum C."/>
            <person name="Ezra D."/>
            <person name="Gonzalez J."/>
            <person name="Henrissat B."/>
            <person name="Kuo A."/>
            <person name="Liang C."/>
            <person name="Lipzen A."/>
            <person name="Lutzoni F."/>
            <person name="Magnuson J."/>
            <person name="Mondo S."/>
            <person name="Nolan M."/>
            <person name="Ohm R."/>
            <person name="Pangilinan J."/>
            <person name="Park H.-J."/>
            <person name="Ramirez L."/>
            <person name="Alfaro M."/>
            <person name="Sun H."/>
            <person name="Tritt A."/>
            <person name="Yoshinaga Y."/>
            <person name="Zwiers L.-H."/>
            <person name="Turgeon B."/>
            <person name="Goodwin S."/>
            <person name="Spatafora J."/>
            <person name="Crous P."/>
            <person name="Grigoriev I."/>
        </authorList>
    </citation>
    <scope>NUCLEOTIDE SEQUENCE</scope>
    <source>
        <strain evidence="2">CBS 627.86</strain>
    </source>
</reference>
<dbReference type="Pfam" id="PF00561">
    <property type="entry name" value="Abhydrolase_1"/>
    <property type="match status" value="1"/>
</dbReference>
<evidence type="ECO:0000313" key="2">
    <source>
        <dbReference type="EMBL" id="KAF2123002.1"/>
    </source>
</evidence>
<dbReference type="EMBL" id="ML977310">
    <property type="protein sequence ID" value="KAF2123002.1"/>
    <property type="molecule type" value="Genomic_DNA"/>
</dbReference>
<dbReference type="SUPFAM" id="SSF53474">
    <property type="entry name" value="alpha/beta-Hydrolases"/>
    <property type="match status" value="1"/>
</dbReference>
<dbReference type="Gene3D" id="3.40.50.1820">
    <property type="entry name" value="alpha/beta hydrolase"/>
    <property type="match status" value="1"/>
</dbReference>
<protein>
    <submittedName>
        <fullName evidence="2">Alpha/Beta hydrolase protein</fullName>
    </submittedName>
</protein>
<dbReference type="InterPro" id="IPR029058">
    <property type="entry name" value="AB_hydrolase_fold"/>
</dbReference>
<keyword evidence="3" id="KW-1185">Reference proteome</keyword>
<feature type="domain" description="AB hydrolase-1" evidence="1">
    <location>
        <begin position="62"/>
        <end position="315"/>
    </location>
</feature>
<evidence type="ECO:0000259" key="1">
    <source>
        <dbReference type="Pfam" id="PF00561"/>
    </source>
</evidence>
<dbReference type="OrthoDB" id="294702at2759"/>
<dbReference type="InterPro" id="IPR000073">
    <property type="entry name" value="AB_hydrolase_1"/>
</dbReference>
<dbReference type="PANTHER" id="PTHR45763">
    <property type="entry name" value="HYDROLASE, ALPHA/BETA FOLD FAMILY PROTEIN, EXPRESSED-RELATED"/>
    <property type="match status" value="1"/>
</dbReference>